<name>A0A1M2VHE3_TRAPU</name>
<feature type="transmembrane region" description="Helical" evidence="2">
    <location>
        <begin position="79"/>
        <end position="96"/>
    </location>
</feature>
<keyword evidence="2" id="KW-1133">Transmembrane helix</keyword>
<dbReference type="STRING" id="154538.A0A1M2VHE3"/>
<evidence type="ECO:0000313" key="4">
    <source>
        <dbReference type="EMBL" id="OJT07007.1"/>
    </source>
</evidence>
<feature type="signal peptide" evidence="3">
    <location>
        <begin position="1"/>
        <end position="23"/>
    </location>
</feature>
<accession>A0A1M2VHE3</accession>
<keyword evidence="5" id="KW-1185">Reference proteome</keyword>
<dbReference type="OrthoDB" id="10488528at2759"/>
<evidence type="ECO:0000256" key="2">
    <source>
        <dbReference type="SAM" id="Phobius"/>
    </source>
</evidence>
<feature type="compositionally biased region" description="Basic and acidic residues" evidence="1">
    <location>
        <begin position="233"/>
        <end position="243"/>
    </location>
</feature>
<dbReference type="AlphaFoldDB" id="A0A1M2VHE3"/>
<feature type="transmembrane region" description="Helical" evidence="2">
    <location>
        <begin position="48"/>
        <end position="67"/>
    </location>
</feature>
<sequence length="410" mass="44961">MFGLALAHLALSLKLTLVGFVASAGSIESVYDVLTGFAFVSPLWYFRLGIYVTQTLIGDFFMIYRLFLVCNRSHKAVDFPAMLFLLNLLCGYLALAPGPGFAFIPLSFFLFSFLCNAVCSALIMRRVLRNMNQYTSLSARLELFRKVVEAIVQSAAIYSTASFPLGITLICSPTIGFDACIGVFSSLIFTNLKDVQVAESLAASKHTIKPAESLLRNDPSLDAVHISDLEGRLGEDDHSESKYARRSRRGPFDKGSIGPVMHTDDSLGSLTDRARKTKATSDGKNQRWQGGRILCGESEKYFFARMNNRYVNGHRLHVSDSRNDEDASGQGLPGMVPKFCGISAPTLPVLGTRRILFIARPADCCNSLVVDMSRKPITAGDERSCVSAVPSIQKSVSAGPGRRRRMLRQG</sequence>
<comment type="caution">
    <text evidence="4">The sequence shown here is derived from an EMBL/GenBank/DDBJ whole genome shotgun (WGS) entry which is preliminary data.</text>
</comment>
<feature type="transmembrane region" description="Helical" evidence="2">
    <location>
        <begin position="102"/>
        <end position="124"/>
    </location>
</feature>
<dbReference type="EMBL" id="MNAD01001229">
    <property type="protein sequence ID" value="OJT07007.1"/>
    <property type="molecule type" value="Genomic_DNA"/>
</dbReference>
<feature type="region of interest" description="Disordered" evidence="1">
    <location>
        <begin position="233"/>
        <end position="286"/>
    </location>
</feature>
<keyword evidence="3" id="KW-0732">Signal</keyword>
<dbReference type="Proteomes" id="UP000184267">
    <property type="component" value="Unassembled WGS sequence"/>
</dbReference>
<reference evidence="4 5" key="1">
    <citation type="submission" date="2016-10" db="EMBL/GenBank/DDBJ databases">
        <title>Genome sequence of the basidiomycete white-rot fungus Trametes pubescens.</title>
        <authorList>
            <person name="Makela M.R."/>
            <person name="Granchi Z."/>
            <person name="Peng M."/>
            <person name="De Vries R.P."/>
            <person name="Grigoriev I."/>
            <person name="Riley R."/>
            <person name="Hilden K."/>
        </authorList>
    </citation>
    <scope>NUCLEOTIDE SEQUENCE [LARGE SCALE GENOMIC DNA]</scope>
    <source>
        <strain evidence="4 5">FBCC735</strain>
    </source>
</reference>
<organism evidence="4 5">
    <name type="scientific">Trametes pubescens</name>
    <name type="common">White-rot fungus</name>
    <dbReference type="NCBI Taxonomy" id="154538"/>
    <lineage>
        <taxon>Eukaryota</taxon>
        <taxon>Fungi</taxon>
        <taxon>Dikarya</taxon>
        <taxon>Basidiomycota</taxon>
        <taxon>Agaricomycotina</taxon>
        <taxon>Agaricomycetes</taxon>
        <taxon>Polyporales</taxon>
        <taxon>Polyporaceae</taxon>
        <taxon>Trametes</taxon>
    </lineage>
</organism>
<evidence type="ECO:0000256" key="1">
    <source>
        <dbReference type="SAM" id="MobiDB-lite"/>
    </source>
</evidence>
<evidence type="ECO:0000256" key="3">
    <source>
        <dbReference type="SAM" id="SignalP"/>
    </source>
</evidence>
<protein>
    <recommendedName>
        <fullName evidence="6">Transmembrane protein</fullName>
    </recommendedName>
</protein>
<proteinExistence type="predicted"/>
<evidence type="ECO:0008006" key="6">
    <source>
        <dbReference type="Google" id="ProtNLM"/>
    </source>
</evidence>
<gene>
    <name evidence="4" type="ORF">TRAPUB_2137</name>
</gene>
<keyword evidence="2" id="KW-0812">Transmembrane</keyword>
<evidence type="ECO:0000313" key="5">
    <source>
        <dbReference type="Proteomes" id="UP000184267"/>
    </source>
</evidence>
<keyword evidence="2" id="KW-0472">Membrane</keyword>
<feature type="chain" id="PRO_5009890612" description="Transmembrane protein" evidence="3">
    <location>
        <begin position="24"/>
        <end position="410"/>
    </location>
</feature>